<evidence type="ECO:0000313" key="2">
    <source>
        <dbReference type="EMBL" id="KAJ1193312.1"/>
    </source>
</evidence>
<keyword evidence="3" id="KW-1185">Reference proteome</keyword>
<comment type="caution">
    <text evidence="2">The sequence shown here is derived from an EMBL/GenBank/DDBJ whole genome shotgun (WGS) entry which is preliminary data.</text>
</comment>
<sequence>MIMQACEESHALMLLEPCKQHRRRISCPGCCSSRAKQHRLSPNCRPRRSVALTRIRNLESKRERREEAAGCRPNGPEGRWRCGG</sequence>
<protein>
    <submittedName>
        <fullName evidence="2">Uncharacterized protein</fullName>
    </submittedName>
</protein>
<evidence type="ECO:0000256" key="1">
    <source>
        <dbReference type="SAM" id="MobiDB-lite"/>
    </source>
</evidence>
<proteinExistence type="predicted"/>
<reference evidence="2" key="1">
    <citation type="journal article" date="2022" name="bioRxiv">
        <title>Sequencing and chromosome-scale assembly of the giantPleurodeles waltlgenome.</title>
        <authorList>
            <person name="Brown T."/>
            <person name="Elewa A."/>
            <person name="Iarovenko S."/>
            <person name="Subramanian E."/>
            <person name="Araus A.J."/>
            <person name="Petzold A."/>
            <person name="Susuki M."/>
            <person name="Suzuki K.-i.T."/>
            <person name="Hayashi T."/>
            <person name="Toyoda A."/>
            <person name="Oliveira C."/>
            <person name="Osipova E."/>
            <person name="Leigh N.D."/>
            <person name="Simon A."/>
            <person name="Yun M.H."/>
        </authorList>
    </citation>
    <scope>NUCLEOTIDE SEQUENCE</scope>
    <source>
        <strain evidence="2">20211129_DDA</strain>
        <tissue evidence="2">Liver</tissue>
    </source>
</reference>
<accession>A0AAV7UW51</accession>
<feature type="region of interest" description="Disordered" evidence="1">
    <location>
        <begin position="61"/>
        <end position="84"/>
    </location>
</feature>
<dbReference type="Proteomes" id="UP001066276">
    <property type="component" value="Chromosome 2_2"/>
</dbReference>
<organism evidence="2 3">
    <name type="scientific">Pleurodeles waltl</name>
    <name type="common">Iberian ribbed newt</name>
    <dbReference type="NCBI Taxonomy" id="8319"/>
    <lineage>
        <taxon>Eukaryota</taxon>
        <taxon>Metazoa</taxon>
        <taxon>Chordata</taxon>
        <taxon>Craniata</taxon>
        <taxon>Vertebrata</taxon>
        <taxon>Euteleostomi</taxon>
        <taxon>Amphibia</taxon>
        <taxon>Batrachia</taxon>
        <taxon>Caudata</taxon>
        <taxon>Salamandroidea</taxon>
        <taxon>Salamandridae</taxon>
        <taxon>Pleurodelinae</taxon>
        <taxon>Pleurodeles</taxon>
    </lineage>
</organism>
<name>A0AAV7UW51_PLEWA</name>
<evidence type="ECO:0000313" key="3">
    <source>
        <dbReference type="Proteomes" id="UP001066276"/>
    </source>
</evidence>
<dbReference type="AlphaFoldDB" id="A0AAV7UW51"/>
<gene>
    <name evidence="2" type="ORF">NDU88_002611</name>
</gene>
<dbReference type="EMBL" id="JANPWB010000004">
    <property type="protein sequence ID" value="KAJ1193312.1"/>
    <property type="molecule type" value="Genomic_DNA"/>
</dbReference>